<evidence type="ECO:0000256" key="9">
    <source>
        <dbReference type="RuleBase" id="RU000454"/>
    </source>
</evidence>
<name>A0A6B2L5Y7_9EUKA</name>
<dbReference type="GO" id="GO:0006508">
    <property type="term" value="P:proteolysis"/>
    <property type="evidence" value="ECO:0007669"/>
    <property type="project" value="UniProtKB-KW"/>
</dbReference>
<keyword evidence="2 9" id="KW-0645">Protease</keyword>
<dbReference type="PROSITE" id="PS51767">
    <property type="entry name" value="PEPTIDASE_A1"/>
    <property type="match status" value="1"/>
</dbReference>
<feature type="disulfide bond" evidence="8">
    <location>
        <begin position="325"/>
        <end position="362"/>
    </location>
</feature>
<dbReference type="AlphaFoldDB" id="A0A6B2L5Y7"/>
<evidence type="ECO:0000313" key="12">
    <source>
        <dbReference type="EMBL" id="NDV32238.1"/>
    </source>
</evidence>
<feature type="active site" evidence="7">
    <location>
        <position position="296"/>
    </location>
</feature>
<evidence type="ECO:0000259" key="10">
    <source>
        <dbReference type="PROSITE" id="PS50015"/>
    </source>
</evidence>
<dbReference type="SUPFAM" id="SSF47862">
    <property type="entry name" value="Saposin"/>
    <property type="match status" value="1"/>
</dbReference>
<evidence type="ECO:0000256" key="3">
    <source>
        <dbReference type="ARBA" id="ARBA00022750"/>
    </source>
</evidence>
<dbReference type="InterPro" id="IPR011001">
    <property type="entry name" value="Saposin-like"/>
</dbReference>
<dbReference type="FunFam" id="2.40.70.10:FF:000044">
    <property type="entry name" value="Lysosomal aspartic protease"/>
    <property type="match status" value="1"/>
</dbReference>
<feature type="active site" evidence="7">
    <location>
        <position position="27"/>
    </location>
</feature>
<keyword evidence="5 8" id="KW-1015">Disulfide bond</keyword>
<evidence type="ECO:0000256" key="4">
    <source>
        <dbReference type="ARBA" id="ARBA00022801"/>
    </source>
</evidence>
<sequence length="406" mass="43500">MNSQSDAQYYGPITIGNPPQQFTVLFDTGSSNLWVPSSQCPYWQISCDLHNEYDSSKSQSYQKNGTSFQIQYGTGAASGFLSTDDITVGGVTVKAQTFAEITGEPGITFLAAGFDGILGLAFDSISVDHVTPVWYNLLSQKLVPQPVFAFWLNRDPNAGPGQGGELVLGGVDPNHYTGTFTYVPVTKETYWEFVVDAIAVGSTTYATKFNAIADSGTSLIAGPTAIVTKIQQQVGATGIFTGECDQLIEQYGAEIIQYLKSGVTPAEVCTALDVCPGNLCPTCETLMFYVEIAVQDNATDAEILALMEELCTVIPSPEGESTVDCSTLPTLPNVVVTLSGKPFSLTPTQYVNQVSVDGATTCIFGFITLDIPAPYGPLWILGDVFMGPYYTVFDYGNKRVGFAPSK</sequence>
<feature type="domain" description="Saposin B-type" evidence="10">
    <location>
        <begin position="239"/>
        <end position="279"/>
    </location>
</feature>
<dbReference type="GO" id="GO:0004190">
    <property type="term" value="F:aspartic-type endopeptidase activity"/>
    <property type="evidence" value="ECO:0007669"/>
    <property type="project" value="UniProtKB-KW"/>
</dbReference>
<comment type="similarity">
    <text evidence="1 9">Belongs to the peptidase A1 family.</text>
</comment>
<dbReference type="InterPro" id="IPR021109">
    <property type="entry name" value="Peptidase_aspartic_dom_sf"/>
</dbReference>
<dbReference type="PRINTS" id="PR00792">
    <property type="entry name" value="PEPSIN"/>
</dbReference>
<reference evidence="12" key="1">
    <citation type="journal article" date="2020" name="J. Eukaryot. Microbiol.">
        <title>De novo Sequencing, Assembly and Annotation of the Transcriptome for the Free-Living Testate Amoeba Arcella intermedia.</title>
        <authorList>
            <person name="Ribeiro G.M."/>
            <person name="Porfirio-Sousa A.L."/>
            <person name="Maurer-Alcala X.X."/>
            <person name="Katz L.A."/>
            <person name="Lahr D.J.G."/>
        </authorList>
    </citation>
    <scope>NUCLEOTIDE SEQUENCE</scope>
</reference>
<dbReference type="InterPro" id="IPR033121">
    <property type="entry name" value="PEPTIDASE_A1"/>
</dbReference>
<keyword evidence="4 9" id="KW-0378">Hydrolase</keyword>
<dbReference type="PANTHER" id="PTHR47966">
    <property type="entry name" value="BETA-SITE APP-CLEAVING ENZYME, ISOFORM A-RELATED"/>
    <property type="match status" value="1"/>
</dbReference>
<evidence type="ECO:0008006" key="13">
    <source>
        <dbReference type="Google" id="ProtNLM"/>
    </source>
</evidence>
<dbReference type="InterPro" id="IPR008138">
    <property type="entry name" value="SapB_2"/>
</dbReference>
<accession>A0A6B2L5Y7</accession>
<dbReference type="Gene3D" id="1.10.225.10">
    <property type="entry name" value="Saposin-like"/>
    <property type="match status" value="1"/>
</dbReference>
<dbReference type="Pfam" id="PF05184">
    <property type="entry name" value="SapB_1"/>
    <property type="match status" value="1"/>
</dbReference>
<proteinExistence type="inferred from homology"/>
<evidence type="ECO:0000256" key="8">
    <source>
        <dbReference type="PIRSR" id="PIRSR601461-2"/>
    </source>
</evidence>
<feature type="domain" description="Peptidase A1" evidence="11">
    <location>
        <begin position="9"/>
        <end position="403"/>
    </location>
</feature>
<dbReference type="PROSITE" id="PS00141">
    <property type="entry name" value="ASP_PROTEASE"/>
    <property type="match status" value="2"/>
</dbReference>
<keyword evidence="6" id="KW-0325">Glycoprotein</keyword>
<dbReference type="SUPFAM" id="SSF50630">
    <property type="entry name" value="Acid proteases"/>
    <property type="match status" value="1"/>
</dbReference>
<dbReference type="Pfam" id="PF03489">
    <property type="entry name" value="SapB_2"/>
    <property type="match status" value="1"/>
</dbReference>
<dbReference type="GO" id="GO:0006629">
    <property type="term" value="P:lipid metabolic process"/>
    <property type="evidence" value="ECO:0007669"/>
    <property type="project" value="InterPro"/>
</dbReference>
<evidence type="ECO:0000256" key="7">
    <source>
        <dbReference type="PIRSR" id="PIRSR601461-1"/>
    </source>
</evidence>
<evidence type="ECO:0000256" key="5">
    <source>
        <dbReference type="ARBA" id="ARBA00023157"/>
    </source>
</evidence>
<dbReference type="InterPro" id="IPR008139">
    <property type="entry name" value="SaposinB_dom"/>
</dbReference>
<evidence type="ECO:0000256" key="1">
    <source>
        <dbReference type="ARBA" id="ARBA00007447"/>
    </source>
</evidence>
<dbReference type="InterPro" id="IPR001461">
    <property type="entry name" value="Aspartic_peptidase_A1"/>
</dbReference>
<dbReference type="PANTHER" id="PTHR47966:SF51">
    <property type="entry name" value="BETA-SITE APP-CLEAVING ENZYME, ISOFORM A-RELATED"/>
    <property type="match status" value="1"/>
</dbReference>
<dbReference type="InterPro" id="IPR007856">
    <property type="entry name" value="SapB_1"/>
</dbReference>
<evidence type="ECO:0000256" key="6">
    <source>
        <dbReference type="ARBA" id="ARBA00023180"/>
    </source>
</evidence>
<feature type="disulfide bond" evidence="8">
    <location>
        <begin position="40"/>
        <end position="47"/>
    </location>
</feature>
<evidence type="ECO:0000259" key="11">
    <source>
        <dbReference type="PROSITE" id="PS51767"/>
    </source>
</evidence>
<protein>
    <recommendedName>
        <fullName evidence="13">Peptidase A1 domain-containing protein</fullName>
    </recommendedName>
</protein>
<evidence type="ECO:0000256" key="2">
    <source>
        <dbReference type="ARBA" id="ARBA00022670"/>
    </source>
</evidence>
<dbReference type="PROSITE" id="PS50015">
    <property type="entry name" value="SAP_B"/>
    <property type="match status" value="1"/>
</dbReference>
<dbReference type="EMBL" id="GIBP01003269">
    <property type="protein sequence ID" value="NDV32238.1"/>
    <property type="molecule type" value="Transcribed_RNA"/>
</dbReference>
<dbReference type="FunFam" id="2.40.70.10:FF:000115">
    <property type="entry name" value="Lysosomal aspartic protease"/>
    <property type="match status" value="1"/>
</dbReference>
<keyword evidence="3 9" id="KW-0064">Aspartyl protease</keyword>
<dbReference type="Gene3D" id="2.40.70.10">
    <property type="entry name" value="Acid Proteases"/>
    <property type="match status" value="2"/>
</dbReference>
<dbReference type="InterPro" id="IPR001969">
    <property type="entry name" value="Aspartic_peptidase_AS"/>
</dbReference>
<organism evidence="12">
    <name type="scientific">Arcella intermedia</name>
    <dbReference type="NCBI Taxonomy" id="1963864"/>
    <lineage>
        <taxon>Eukaryota</taxon>
        <taxon>Amoebozoa</taxon>
        <taxon>Tubulinea</taxon>
        <taxon>Elardia</taxon>
        <taxon>Arcellinida</taxon>
        <taxon>Sphaerothecina</taxon>
        <taxon>Arcellidae</taxon>
        <taxon>Arcella</taxon>
    </lineage>
</organism>
<dbReference type="Pfam" id="PF00026">
    <property type="entry name" value="Asp"/>
    <property type="match status" value="1"/>
</dbReference>